<dbReference type="InterPro" id="IPR041118">
    <property type="entry name" value="Rx_N"/>
</dbReference>
<dbReference type="GO" id="GO:0042742">
    <property type="term" value="P:defense response to bacterium"/>
    <property type="evidence" value="ECO:0007669"/>
    <property type="project" value="UniProtKB-ARBA"/>
</dbReference>
<keyword evidence="6" id="KW-0175">Coiled coil</keyword>
<dbReference type="InterPro" id="IPR027417">
    <property type="entry name" value="P-loop_NTPase"/>
</dbReference>
<dbReference type="Gene3D" id="3.40.50.300">
    <property type="entry name" value="P-loop containing nucleotide triphosphate hydrolases"/>
    <property type="match status" value="1"/>
</dbReference>
<keyword evidence="3" id="KW-0677">Repeat</keyword>
<keyword evidence="5" id="KW-0611">Plant defense</keyword>
<feature type="domain" description="Disease resistance protein winged helix" evidence="9">
    <location>
        <begin position="424"/>
        <end position="495"/>
    </location>
</feature>
<dbReference type="Gene3D" id="1.20.5.4130">
    <property type="match status" value="1"/>
</dbReference>
<dbReference type="AlphaFoldDB" id="A0ABC9GPZ4"/>
<keyword evidence="2" id="KW-0433">Leucine-rich repeat</keyword>
<dbReference type="EMBL" id="CAXIPR030000067">
    <property type="protein sequence ID" value="CAM0144737.1"/>
    <property type="molecule type" value="Genomic_DNA"/>
</dbReference>
<gene>
    <name evidence="11" type="ORF">URODEC1_LOCUS118584</name>
</gene>
<keyword evidence="4" id="KW-0547">Nucleotide-binding</keyword>
<feature type="domain" description="Disease resistance R13L4/SHOC-2-like LRR" evidence="10">
    <location>
        <begin position="539"/>
        <end position="809"/>
    </location>
</feature>
<dbReference type="InterPro" id="IPR036388">
    <property type="entry name" value="WH-like_DNA-bd_sf"/>
</dbReference>
<evidence type="ECO:0000259" key="7">
    <source>
        <dbReference type="Pfam" id="PF00931"/>
    </source>
</evidence>
<dbReference type="Gene3D" id="1.10.8.430">
    <property type="entry name" value="Helical domain of apoptotic protease-activating factors"/>
    <property type="match status" value="1"/>
</dbReference>
<evidence type="ECO:0000256" key="1">
    <source>
        <dbReference type="ARBA" id="ARBA00008894"/>
    </source>
</evidence>
<dbReference type="InterPro" id="IPR058922">
    <property type="entry name" value="WHD_DRP"/>
</dbReference>
<dbReference type="Pfam" id="PF00931">
    <property type="entry name" value="NB-ARC"/>
    <property type="match status" value="1"/>
</dbReference>
<dbReference type="InterPro" id="IPR038005">
    <property type="entry name" value="RX-like_CC"/>
</dbReference>
<feature type="domain" description="Disease resistance N-terminal" evidence="8">
    <location>
        <begin position="9"/>
        <end position="90"/>
    </location>
</feature>
<organism evidence="11 12">
    <name type="scientific">Urochloa decumbens</name>
    <dbReference type="NCBI Taxonomy" id="240449"/>
    <lineage>
        <taxon>Eukaryota</taxon>
        <taxon>Viridiplantae</taxon>
        <taxon>Streptophyta</taxon>
        <taxon>Embryophyta</taxon>
        <taxon>Tracheophyta</taxon>
        <taxon>Spermatophyta</taxon>
        <taxon>Magnoliopsida</taxon>
        <taxon>Liliopsida</taxon>
        <taxon>Poales</taxon>
        <taxon>Poaceae</taxon>
        <taxon>PACMAD clade</taxon>
        <taxon>Panicoideae</taxon>
        <taxon>Panicodae</taxon>
        <taxon>Paniceae</taxon>
        <taxon>Melinidinae</taxon>
        <taxon>Urochloa</taxon>
    </lineage>
</organism>
<dbReference type="InterPro" id="IPR002182">
    <property type="entry name" value="NB-ARC"/>
</dbReference>
<dbReference type="Proteomes" id="UP001497457">
    <property type="component" value="Unassembled WGS sequence"/>
</dbReference>
<evidence type="ECO:0000256" key="6">
    <source>
        <dbReference type="ARBA" id="ARBA00023054"/>
    </source>
</evidence>
<evidence type="ECO:0000259" key="10">
    <source>
        <dbReference type="Pfam" id="PF23598"/>
    </source>
</evidence>
<keyword evidence="12" id="KW-1185">Reference proteome</keyword>
<dbReference type="FunFam" id="3.40.50.300:FF:001091">
    <property type="entry name" value="Probable disease resistance protein At1g61300"/>
    <property type="match status" value="1"/>
</dbReference>
<dbReference type="InterPro" id="IPR032675">
    <property type="entry name" value="LRR_dom_sf"/>
</dbReference>
<evidence type="ECO:0000256" key="4">
    <source>
        <dbReference type="ARBA" id="ARBA00022741"/>
    </source>
</evidence>
<dbReference type="PANTHER" id="PTHR23155:SF906">
    <property type="entry name" value="OS08G0205100 PROTEIN"/>
    <property type="match status" value="1"/>
</dbReference>
<dbReference type="PRINTS" id="PR00364">
    <property type="entry name" value="DISEASERSIST"/>
</dbReference>
<evidence type="ECO:0000313" key="11">
    <source>
        <dbReference type="EMBL" id="CAM0144737.1"/>
    </source>
</evidence>
<dbReference type="PANTHER" id="PTHR23155">
    <property type="entry name" value="DISEASE RESISTANCE PROTEIN RP"/>
    <property type="match status" value="1"/>
</dbReference>
<dbReference type="Gene3D" id="1.10.10.10">
    <property type="entry name" value="Winged helix-like DNA-binding domain superfamily/Winged helix DNA-binding domain"/>
    <property type="match status" value="1"/>
</dbReference>
<dbReference type="Pfam" id="PF18052">
    <property type="entry name" value="Rx_N"/>
    <property type="match status" value="1"/>
</dbReference>
<evidence type="ECO:0000256" key="5">
    <source>
        <dbReference type="ARBA" id="ARBA00022821"/>
    </source>
</evidence>
<dbReference type="InterPro" id="IPR042197">
    <property type="entry name" value="Apaf_helical"/>
</dbReference>
<dbReference type="GO" id="GO:0000166">
    <property type="term" value="F:nucleotide binding"/>
    <property type="evidence" value="ECO:0007669"/>
    <property type="project" value="UniProtKB-KW"/>
</dbReference>
<evidence type="ECO:0000256" key="3">
    <source>
        <dbReference type="ARBA" id="ARBA00022737"/>
    </source>
</evidence>
<dbReference type="GO" id="GO:0002758">
    <property type="term" value="P:innate immune response-activating signaling pathway"/>
    <property type="evidence" value="ECO:0007669"/>
    <property type="project" value="UniProtKB-ARBA"/>
</dbReference>
<feature type="domain" description="NB-ARC" evidence="7">
    <location>
        <begin position="164"/>
        <end position="335"/>
    </location>
</feature>
<dbReference type="GO" id="GO:0009626">
    <property type="term" value="P:plant-type hypersensitive response"/>
    <property type="evidence" value="ECO:0007669"/>
    <property type="project" value="UniProtKB-ARBA"/>
</dbReference>
<dbReference type="Pfam" id="PF23598">
    <property type="entry name" value="LRR_14"/>
    <property type="match status" value="1"/>
</dbReference>
<comment type="caution">
    <text evidence="11">The sequence shown here is derived from an EMBL/GenBank/DDBJ whole genome shotgun (WGS) entry which is preliminary data.</text>
</comment>
<protein>
    <submittedName>
        <fullName evidence="11">Uncharacterized protein</fullName>
    </submittedName>
</protein>
<evidence type="ECO:0000259" key="9">
    <source>
        <dbReference type="Pfam" id="PF23559"/>
    </source>
</evidence>
<dbReference type="Gene3D" id="3.80.10.10">
    <property type="entry name" value="Ribonuclease Inhibitor"/>
    <property type="match status" value="1"/>
</dbReference>
<evidence type="ECO:0000313" key="12">
    <source>
        <dbReference type="Proteomes" id="UP001497457"/>
    </source>
</evidence>
<proteinExistence type="inferred from homology"/>
<dbReference type="InterPro" id="IPR044974">
    <property type="entry name" value="Disease_R_plants"/>
</dbReference>
<reference evidence="11 12" key="1">
    <citation type="submission" date="2024-10" db="EMBL/GenBank/DDBJ databases">
        <authorList>
            <person name="Ryan C."/>
        </authorList>
    </citation>
    <scope>NUCLEOTIDE SEQUENCE [LARGE SCALE GENOMIC DNA]</scope>
</reference>
<dbReference type="FunFam" id="1.10.10.10:FF:000322">
    <property type="entry name" value="Probable disease resistance protein At1g63360"/>
    <property type="match status" value="1"/>
</dbReference>
<dbReference type="InterPro" id="IPR055414">
    <property type="entry name" value="LRR_R13L4/SHOC2-like"/>
</dbReference>
<dbReference type="CDD" id="cd14798">
    <property type="entry name" value="RX-CC_like"/>
    <property type="match status" value="1"/>
</dbReference>
<name>A0ABC9GPZ4_9POAL</name>
<sequence>MAWAFKGIMDAVQEKLSGLIVDRFDRLRGVPNDIAFLNDELTETRTRLNSLEDTDLEDPGVKGWSDKAREMVYDIEDLIDDFMSKQESAAANDGFLNKIFHILTTFRAHHEAASEIDELRPRLQVIHERPRQRPRTEYSFSPSTTIDPRVSALFNEADSLVGIDDPKEEIINQVDDPSRRLKVLSIVGYGGSGKTTLANAVYRQIGGQFDCKAFVSVSQKPTMTTVLNGLLSKLKDNKSPRDTCTVVELIEKLRACLDNKRYLIVVDDLWSVPEWNIISCAFPQNNRRSRIIITTRDECVARACSNRYGRFIYTMTSLSDQHSRKLFFNRIFGSEDCPRDFEDVSDEILNKCSGLPLAIITIASILACERSSRSQRIKWEFIKTSLAAQLPTNNPTLEGMMYILNLSYKSLPHDLRQCFLYLGIYPEDRRIYKTDLVTQWVVEGFVRQDMAESYFNELVNRSMIQPVYDEPVYYEEGYTGEVRGCTVHDMMLDLILRRCEEDNFISLFHDGREVAGSPRRLSLLRILTVDSHEHRCRTSIVLPDKIGMLRHLEGLKLPWNSNCNIPSDVGDLPCLSHLSMPFSSSALPEGIGKGKSLRTINGFCLLESSSQSIEGLGQHTNMEELRIGAKGRYPKTDRWMTALSSSVVKLVNLKVLVITRHNVNFCADAMSSCTPSLKLEELHLYGWTFSGVPMWMRGLRNLRELWLGVMQLKQEDVDMMGTGLKSLVDLNLRIPGVSAERIVISGSTGFSVLKSLQLDWDGISSLVFEAGAMPELQELLLQFTPQPQERDVAIPAGLQHLSSLKAIYPSTVGPESQETERMIERVFERERAASGLPIPIDICVGHARSERFNGDESTKGIQDRNSRAEEIRPGIAPSEMLREAKIVWGDQKHNVSDLSISTSATSVSLC</sequence>
<comment type="similarity">
    <text evidence="1">Belongs to the disease resistance NB-LRR family.</text>
</comment>
<accession>A0ABC9GPZ4</accession>
<dbReference type="SUPFAM" id="SSF52058">
    <property type="entry name" value="L domain-like"/>
    <property type="match status" value="1"/>
</dbReference>
<evidence type="ECO:0000256" key="2">
    <source>
        <dbReference type="ARBA" id="ARBA00022614"/>
    </source>
</evidence>
<dbReference type="SUPFAM" id="SSF52540">
    <property type="entry name" value="P-loop containing nucleoside triphosphate hydrolases"/>
    <property type="match status" value="1"/>
</dbReference>
<dbReference type="Pfam" id="PF23559">
    <property type="entry name" value="WHD_DRP"/>
    <property type="match status" value="1"/>
</dbReference>
<evidence type="ECO:0000259" key="8">
    <source>
        <dbReference type="Pfam" id="PF18052"/>
    </source>
</evidence>